<protein>
    <submittedName>
        <fullName evidence="2">Uncharacterized protein</fullName>
    </submittedName>
</protein>
<reference evidence="2 3" key="1">
    <citation type="submission" date="2024-02" db="EMBL/GenBank/DDBJ databases">
        <authorList>
            <person name="Chen Y."/>
            <person name="Shah S."/>
            <person name="Dougan E. K."/>
            <person name="Thang M."/>
            <person name="Chan C."/>
        </authorList>
    </citation>
    <scope>NUCLEOTIDE SEQUENCE [LARGE SCALE GENOMIC DNA]</scope>
</reference>
<keyword evidence="3" id="KW-1185">Reference proteome</keyword>
<dbReference type="Proteomes" id="UP001642484">
    <property type="component" value="Unassembled WGS sequence"/>
</dbReference>
<evidence type="ECO:0000313" key="2">
    <source>
        <dbReference type="EMBL" id="CAK9081480.1"/>
    </source>
</evidence>
<proteinExistence type="predicted"/>
<dbReference type="EMBL" id="CAXAMN010023840">
    <property type="protein sequence ID" value="CAK9081480.1"/>
    <property type="molecule type" value="Genomic_DNA"/>
</dbReference>
<comment type="caution">
    <text evidence="2">The sequence shown here is derived from an EMBL/GenBank/DDBJ whole genome shotgun (WGS) entry which is preliminary data.</text>
</comment>
<feature type="compositionally biased region" description="Basic and acidic residues" evidence="1">
    <location>
        <begin position="117"/>
        <end position="150"/>
    </location>
</feature>
<name>A0ABP0PZP2_9DINO</name>
<gene>
    <name evidence="2" type="ORF">CCMP2556_LOCUS39868</name>
</gene>
<organism evidence="2 3">
    <name type="scientific">Durusdinium trenchii</name>
    <dbReference type="NCBI Taxonomy" id="1381693"/>
    <lineage>
        <taxon>Eukaryota</taxon>
        <taxon>Sar</taxon>
        <taxon>Alveolata</taxon>
        <taxon>Dinophyceae</taxon>
        <taxon>Suessiales</taxon>
        <taxon>Symbiodiniaceae</taxon>
        <taxon>Durusdinium</taxon>
    </lineage>
</organism>
<feature type="region of interest" description="Disordered" evidence="1">
    <location>
        <begin position="113"/>
        <end position="166"/>
    </location>
</feature>
<evidence type="ECO:0000256" key="1">
    <source>
        <dbReference type="SAM" id="MobiDB-lite"/>
    </source>
</evidence>
<sequence length="433" mass="48416">MELLPLEAGAALRLAASGASVSSKRCCPDGHQLFCYIVARSAALCDTCDTMQKPGEVVFGCSTCDSELCAKCAVETASSTEEADESRELIARVTQMYSGEKCTRFVATPSGAVLDTLDTHQQPELRDKGPEEKLESSTQASDKKENREAAKPPQLPARRKLASELDESTWKGQWGYPLPNDQTNALDKHRDMLGAILEEQERLIQARHLDHREVNEKYVSKGSQSYVAANPDAGAKDTNLMDENAAKMRPSWAVDGTEPKDATAGVPLERTFDLTLTLTGDFVDELARGYSQPWFQELLKLCSEECGEDRERFICRLQDIAFEVQRPILENWGFEGNEQGLFDMTSILREHSRTAPNWLQEKIDRCLLLLYGGPDGILGREFAAMAQREKSLLQLLEKVMSKPLGVEDSSTHLIDTESISRHFLRRWFRATTF</sequence>
<accession>A0ABP0PZP2</accession>
<evidence type="ECO:0000313" key="3">
    <source>
        <dbReference type="Proteomes" id="UP001642484"/>
    </source>
</evidence>